<feature type="binding site" evidence="8">
    <location>
        <position position="88"/>
    </location>
    <ligand>
        <name>Zn(2+)</name>
        <dbReference type="ChEBI" id="CHEBI:29105"/>
    </ligand>
</feature>
<dbReference type="InterPro" id="IPR006549">
    <property type="entry name" value="HAD-SF_hydro_IIIA"/>
</dbReference>
<comment type="cofactor">
    <cofactor evidence="8">
        <name>Zn(2+)</name>
        <dbReference type="ChEBI" id="CHEBI:29105"/>
    </cofactor>
</comment>
<feature type="binding site" evidence="8">
    <location>
        <position position="123"/>
    </location>
    <ligand>
        <name>Mg(2+)</name>
        <dbReference type="ChEBI" id="CHEBI:18420"/>
    </ligand>
</feature>
<feature type="binding site" evidence="8">
    <location>
        <position position="86"/>
    </location>
    <ligand>
        <name>Zn(2+)</name>
        <dbReference type="ChEBI" id="CHEBI:29105"/>
    </ligand>
</feature>
<dbReference type="InterPro" id="IPR004446">
    <property type="entry name" value="Heptose_bisP_phosphatase"/>
</dbReference>
<comment type="subcellular location">
    <subcellularLocation>
        <location evidence="1 7">Cytoplasm</location>
    </subcellularLocation>
</comment>
<dbReference type="InterPro" id="IPR006543">
    <property type="entry name" value="Histidinol-phos"/>
</dbReference>
<protein>
    <recommendedName>
        <fullName evidence="6 7">D,D-heptose 1,7-bisphosphate phosphatase</fullName>
        <ecNumber evidence="7">3.1.3.-</ecNumber>
    </recommendedName>
</protein>
<evidence type="ECO:0000256" key="3">
    <source>
        <dbReference type="ARBA" id="ARBA00022723"/>
    </source>
</evidence>
<keyword evidence="4 7" id="KW-0378">Hydrolase</keyword>
<proteinExistence type="inferred from homology"/>
<accession>A0A9J6P707</accession>
<dbReference type="EMBL" id="JAGSOJ010000006">
    <property type="protein sequence ID" value="MCM1992559.1"/>
    <property type="molecule type" value="Genomic_DNA"/>
</dbReference>
<evidence type="ECO:0000256" key="8">
    <source>
        <dbReference type="PIRSR" id="PIRSR004682-4"/>
    </source>
</evidence>
<keyword evidence="3 8" id="KW-0479">Metal-binding</keyword>
<evidence type="ECO:0000313" key="10">
    <source>
        <dbReference type="Proteomes" id="UP001056429"/>
    </source>
</evidence>
<name>A0A9J6P707_9CLOT</name>
<reference evidence="9" key="2">
    <citation type="submission" date="2021-04" db="EMBL/GenBank/DDBJ databases">
        <authorList>
            <person name="Dong X."/>
        </authorList>
    </citation>
    <scope>NUCLEOTIDE SEQUENCE</scope>
    <source>
        <strain evidence="9">ZWT</strain>
    </source>
</reference>
<dbReference type="Gene3D" id="3.40.50.1000">
    <property type="entry name" value="HAD superfamily/HAD-like"/>
    <property type="match status" value="1"/>
</dbReference>
<comment type="similarity">
    <text evidence="7">Belongs to the gmhB family.</text>
</comment>
<dbReference type="AlphaFoldDB" id="A0A9J6P707"/>
<dbReference type="PANTHER" id="PTHR42891">
    <property type="entry name" value="D-GLYCERO-BETA-D-MANNO-HEPTOSE-1,7-BISPHOSPHATE 7-PHOSPHATASE"/>
    <property type="match status" value="1"/>
</dbReference>
<dbReference type="Pfam" id="PF13242">
    <property type="entry name" value="Hydrolase_like"/>
    <property type="match status" value="1"/>
</dbReference>
<dbReference type="PIRSF" id="PIRSF004682">
    <property type="entry name" value="GmhB"/>
    <property type="match status" value="1"/>
</dbReference>
<keyword evidence="8" id="KW-0862">Zinc</keyword>
<feature type="binding site" evidence="8">
    <location>
        <position position="94"/>
    </location>
    <ligand>
        <name>Zn(2+)</name>
        <dbReference type="ChEBI" id="CHEBI:29105"/>
    </ligand>
</feature>
<dbReference type="Proteomes" id="UP001056429">
    <property type="component" value="Unassembled WGS sequence"/>
</dbReference>
<sequence length="182" mass="20295">MKVAFIDLQGTLGGDPLGHVGDFEFYPFSIEAIKLLNQNGILAIVLTNQSRISKGELTMKEYNQKIMHIKDDLKEQGAYFDEVYCCPHSREDKCECKKPLKGMAKTAARDFNINLEESYVIGDMGMTDMLLAKEIGAKGVLVLTGVGVGSLNEFRHTWKDIEPAHVADNVLEAVKWIIDDSK</sequence>
<evidence type="ECO:0000313" key="9">
    <source>
        <dbReference type="EMBL" id="MCM1992559.1"/>
    </source>
</evidence>
<keyword evidence="10" id="KW-1185">Reference proteome</keyword>
<reference evidence="9" key="1">
    <citation type="journal article" date="2021" name="mSystems">
        <title>Bacteria and Archaea Synergistically Convert Glycine Betaine to Biogenic Methane in the Formosa Cold Seep of the South China Sea.</title>
        <authorList>
            <person name="Li L."/>
            <person name="Zhang W."/>
            <person name="Zhang S."/>
            <person name="Song L."/>
            <person name="Sun Q."/>
            <person name="Zhang H."/>
            <person name="Xiang H."/>
            <person name="Dong X."/>
        </authorList>
    </citation>
    <scope>NUCLEOTIDE SEQUENCE</scope>
    <source>
        <strain evidence="9">ZWT</strain>
    </source>
</reference>
<evidence type="ECO:0000256" key="2">
    <source>
        <dbReference type="ARBA" id="ARBA00022490"/>
    </source>
</evidence>
<dbReference type="GO" id="GO:0005737">
    <property type="term" value="C:cytoplasm"/>
    <property type="evidence" value="ECO:0007669"/>
    <property type="project" value="UniProtKB-SubCell"/>
</dbReference>
<keyword evidence="5 7" id="KW-0119">Carbohydrate metabolism</keyword>
<feature type="binding site" evidence="8">
    <location>
        <position position="96"/>
    </location>
    <ligand>
        <name>Zn(2+)</name>
        <dbReference type="ChEBI" id="CHEBI:29105"/>
    </ligand>
</feature>
<organism evidence="9 10">
    <name type="scientific">Oceanirhabdus seepicola</name>
    <dbReference type="NCBI Taxonomy" id="2828781"/>
    <lineage>
        <taxon>Bacteria</taxon>
        <taxon>Bacillati</taxon>
        <taxon>Bacillota</taxon>
        <taxon>Clostridia</taxon>
        <taxon>Eubacteriales</taxon>
        <taxon>Clostridiaceae</taxon>
        <taxon>Oceanirhabdus</taxon>
    </lineage>
</organism>
<dbReference type="GO" id="GO:0046872">
    <property type="term" value="F:metal ion binding"/>
    <property type="evidence" value="ECO:0007669"/>
    <property type="project" value="UniProtKB-KW"/>
</dbReference>
<dbReference type="RefSeq" id="WP_250861723.1">
    <property type="nucleotide sequence ID" value="NZ_JAGSOJ010000006.1"/>
</dbReference>
<evidence type="ECO:0000256" key="5">
    <source>
        <dbReference type="ARBA" id="ARBA00023277"/>
    </source>
</evidence>
<dbReference type="GO" id="GO:0005975">
    <property type="term" value="P:carbohydrate metabolic process"/>
    <property type="evidence" value="ECO:0007669"/>
    <property type="project" value="InterPro"/>
</dbReference>
<dbReference type="GO" id="GO:0016791">
    <property type="term" value="F:phosphatase activity"/>
    <property type="evidence" value="ECO:0007669"/>
    <property type="project" value="InterPro"/>
</dbReference>
<dbReference type="SUPFAM" id="SSF56784">
    <property type="entry name" value="HAD-like"/>
    <property type="match status" value="1"/>
</dbReference>
<keyword evidence="8" id="KW-0460">Magnesium</keyword>
<evidence type="ECO:0000256" key="6">
    <source>
        <dbReference type="ARBA" id="ARBA00031828"/>
    </source>
</evidence>
<feature type="binding site" evidence="8">
    <location>
        <position position="7"/>
    </location>
    <ligand>
        <name>Mg(2+)</name>
        <dbReference type="ChEBI" id="CHEBI:18420"/>
    </ligand>
</feature>
<dbReference type="InterPro" id="IPR036412">
    <property type="entry name" value="HAD-like_sf"/>
</dbReference>
<dbReference type="PANTHER" id="PTHR42891:SF1">
    <property type="entry name" value="D-GLYCERO-BETA-D-MANNO-HEPTOSE-1,7-BISPHOSPHATE 7-PHOSPHATASE"/>
    <property type="match status" value="1"/>
</dbReference>
<dbReference type="NCBIfam" id="TIGR01656">
    <property type="entry name" value="Histidinol-ppas"/>
    <property type="match status" value="1"/>
</dbReference>
<evidence type="ECO:0000256" key="7">
    <source>
        <dbReference type="PIRNR" id="PIRNR004682"/>
    </source>
</evidence>
<keyword evidence="2 7" id="KW-0963">Cytoplasm</keyword>
<evidence type="ECO:0000256" key="4">
    <source>
        <dbReference type="ARBA" id="ARBA00022801"/>
    </source>
</evidence>
<dbReference type="InterPro" id="IPR023214">
    <property type="entry name" value="HAD_sf"/>
</dbReference>
<gene>
    <name evidence="9" type="ORF">KDK92_22830</name>
</gene>
<dbReference type="NCBIfam" id="TIGR01662">
    <property type="entry name" value="HAD-SF-IIIA"/>
    <property type="match status" value="1"/>
</dbReference>
<dbReference type="EC" id="3.1.3.-" evidence="7"/>
<evidence type="ECO:0000256" key="1">
    <source>
        <dbReference type="ARBA" id="ARBA00004496"/>
    </source>
</evidence>
<comment type="cofactor">
    <cofactor evidence="8">
        <name>Mg(2+)</name>
        <dbReference type="ChEBI" id="CHEBI:18420"/>
    </cofactor>
</comment>
<comment type="caution">
    <text evidence="9">The sequence shown here is derived from an EMBL/GenBank/DDBJ whole genome shotgun (WGS) entry which is preliminary data.</text>
</comment>